<dbReference type="SUPFAM" id="SSF51197">
    <property type="entry name" value="Clavaminate synthase-like"/>
    <property type="match status" value="1"/>
</dbReference>
<evidence type="ECO:0000256" key="1">
    <source>
        <dbReference type="ARBA" id="ARBA00001962"/>
    </source>
</evidence>
<evidence type="ECO:0000313" key="3">
    <source>
        <dbReference type="Proteomes" id="UP001642483"/>
    </source>
</evidence>
<keyword evidence="3" id="KW-1185">Reference proteome</keyword>
<dbReference type="Gene3D" id="2.60.120.620">
    <property type="entry name" value="q2cbj1_9rhob like domain"/>
    <property type="match status" value="1"/>
</dbReference>
<dbReference type="InterPro" id="IPR008775">
    <property type="entry name" value="Phytyl_CoA_dOase-like"/>
</dbReference>
<evidence type="ECO:0000313" key="2">
    <source>
        <dbReference type="EMBL" id="CAK8675710.1"/>
    </source>
</evidence>
<proteinExistence type="predicted"/>
<evidence type="ECO:0008006" key="4">
    <source>
        <dbReference type="Google" id="ProtNLM"/>
    </source>
</evidence>
<organism evidence="2 3">
    <name type="scientific">Clavelina lepadiformis</name>
    <name type="common">Light-bulb sea squirt</name>
    <name type="synonym">Ascidia lepadiformis</name>
    <dbReference type="NCBI Taxonomy" id="159417"/>
    <lineage>
        <taxon>Eukaryota</taxon>
        <taxon>Metazoa</taxon>
        <taxon>Chordata</taxon>
        <taxon>Tunicata</taxon>
        <taxon>Ascidiacea</taxon>
        <taxon>Aplousobranchia</taxon>
        <taxon>Clavelinidae</taxon>
        <taxon>Clavelina</taxon>
    </lineage>
</organism>
<dbReference type="EMBL" id="CAWYQH010000024">
    <property type="protein sequence ID" value="CAK8675710.1"/>
    <property type="molecule type" value="Genomic_DNA"/>
</dbReference>
<name>A0ABP0F7T0_CLALP</name>
<reference evidence="2 3" key="1">
    <citation type="submission" date="2024-02" db="EMBL/GenBank/DDBJ databases">
        <authorList>
            <person name="Daric V."/>
            <person name="Darras S."/>
        </authorList>
    </citation>
    <scope>NUCLEOTIDE SEQUENCE [LARGE SCALE GENOMIC DNA]</scope>
</reference>
<dbReference type="Pfam" id="PF05721">
    <property type="entry name" value="PhyH"/>
    <property type="match status" value="1"/>
</dbReference>
<gene>
    <name evidence="2" type="ORF">CVLEPA_LOCUS5254</name>
</gene>
<comment type="cofactor">
    <cofactor evidence="1">
        <name>Fe cation</name>
        <dbReference type="ChEBI" id="CHEBI:24875"/>
    </cofactor>
</comment>
<comment type="caution">
    <text evidence="2">The sequence shown here is derived from an EMBL/GenBank/DDBJ whole genome shotgun (WGS) entry which is preliminary data.</text>
</comment>
<dbReference type="Proteomes" id="UP001642483">
    <property type="component" value="Unassembled WGS sequence"/>
</dbReference>
<dbReference type="PANTHER" id="PTHR20883:SF46">
    <property type="entry name" value="PHYTANOYL-COA HYDROXYLASE"/>
    <property type="match status" value="1"/>
</dbReference>
<sequence>MWPSSYVENLQEGKLHERAAKIAKIILGDDMTFDFDMLISKAPLTDTVTPMHQDESYWCDMPDKRAVTVWVAMDNATVDNGCMWFVPGSHNKELRPHRQAREGHHVLCCDGDESEMIASPIRAGSCTLHHGRTIHYTRGNSTDKQRRAFIVNYRPGLMVTWERNHGYDHGKDKSIVLDKRSFRNNQTGYNAIKQMGGNFFLMICVGQREVLINEIWNNKFHFEYVHKAFEPQFDSLLNLDLVTNCDSSA</sequence>
<dbReference type="PANTHER" id="PTHR20883">
    <property type="entry name" value="PHYTANOYL-COA DIOXYGENASE DOMAIN CONTAINING 1"/>
    <property type="match status" value="1"/>
</dbReference>
<protein>
    <recommendedName>
        <fullName evidence="4">Phytanoyl-CoA dioxygenase family protein</fullName>
    </recommendedName>
</protein>
<accession>A0ABP0F7T0</accession>